<dbReference type="GO" id="GO:0046677">
    <property type="term" value="P:response to antibiotic"/>
    <property type="evidence" value="ECO:0007669"/>
    <property type="project" value="UniProtKB-KW"/>
</dbReference>
<dbReference type="GO" id="GO:0022857">
    <property type="term" value="F:transmembrane transporter activity"/>
    <property type="evidence" value="ECO:0007669"/>
    <property type="project" value="InterPro"/>
</dbReference>
<dbReference type="InterPro" id="IPR036259">
    <property type="entry name" value="MFS_trans_sf"/>
</dbReference>
<evidence type="ECO:0000256" key="5">
    <source>
        <dbReference type="ARBA" id="ARBA00022692"/>
    </source>
</evidence>
<dbReference type="Gene3D" id="1.20.1720.10">
    <property type="entry name" value="Multidrug resistance protein D"/>
    <property type="match status" value="1"/>
</dbReference>
<feature type="transmembrane region" description="Helical" evidence="10">
    <location>
        <begin position="169"/>
        <end position="188"/>
    </location>
</feature>
<dbReference type="PROSITE" id="PS50850">
    <property type="entry name" value="MFS"/>
    <property type="match status" value="1"/>
</dbReference>
<name>A0A7K0CBS3_9ACTN</name>
<accession>A0A7K0CBS3</accession>
<evidence type="ECO:0000313" key="13">
    <source>
        <dbReference type="Proteomes" id="UP000466345"/>
    </source>
</evidence>
<evidence type="ECO:0000259" key="11">
    <source>
        <dbReference type="PROSITE" id="PS50850"/>
    </source>
</evidence>
<feature type="transmembrane region" description="Helical" evidence="10">
    <location>
        <begin position="82"/>
        <end position="104"/>
    </location>
</feature>
<evidence type="ECO:0000256" key="3">
    <source>
        <dbReference type="ARBA" id="ARBA00022448"/>
    </source>
</evidence>
<keyword evidence="6 10" id="KW-1133">Transmembrane helix</keyword>
<feature type="transmembrane region" description="Helical" evidence="10">
    <location>
        <begin position="200"/>
        <end position="218"/>
    </location>
</feature>
<evidence type="ECO:0000256" key="1">
    <source>
        <dbReference type="ARBA" id="ARBA00004651"/>
    </source>
</evidence>
<dbReference type="CDD" id="cd17321">
    <property type="entry name" value="MFS_MMR_MDR_like"/>
    <property type="match status" value="1"/>
</dbReference>
<feature type="transmembrane region" description="Helical" evidence="10">
    <location>
        <begin position="433"/>
        <end position="453"/>
    </location>
</feature>
<keyword evidence="4" id="KW-1003">Cell membrane</keyword>
<keyword evidence="7 10" id="KW-0472">Membrane</keyword>
<comment type="caution">
    <text evidence="12">The sequence shown here is derived from an EMBL/GenBank/DDBJ whole genome shotgun (WGS) entry which is preliminary data.</text>
</comment>
<evidence type="ECO:0000256" key="2">
    <source>
        <dbReference type="ARBA" id="ARBA00008537"/>
    </source>
</evidence>
<dbReference type="EMBL" id="WEGJ01000002">
    <property type="protein sequence ID" value="MQY10889.1"/>
    <property type="molecule type" value="Genomic_DNA"/>
</dbReference>
<evidence type="ECO:0000256" key="7">
    <source>
        <dbReference type="ARBA" id="ARBA00023136"/>
    </source>
</evidence>
<keyword evidence="3" id="KW-0813">Transport</keyword>
<feature type="transmembrane region" description="Helical" evidence="10">
    <location>
        <begin position="110"/>
        <end position="128"/>
    </location>
</feature>
<organism evidence="12 13">
    <name type="scientific">Streptomyces smaragdinus</name>
    <dbReference type="NCBI Taxonomy" id="2585196"/>
    <lineage>
        <taxon>Bacteria</taxon>
        <taxon>Bacillati</taxon>
        <taxon>Actinomycetota</taxon>
        <taxon>Actinomycetes</taxon>
        <taxon>Kitasatosporales</taxon>
        <taxon>Streptomycetaceae</taxon>
        <taxon>Streptomyces</taxon>
    </lineage>
</organism>
<sequence length="529" mass="54614">MPELSRRRRLLVLAICCAGVIVVVMDISVVNVALPSIRRDLHASVSGLQWTVDAYTLVLAGFLVLAGSTADRVGRRKVFQIGLAAFGLGSLLCALAPSLTWLIAARALQAVGGTMLNPVAMAIVATTFPEPAERARAIGVFGSMTGLSLALGPIIGGALVGGFGWHSIFWINVPIVAAAIVCTARFVPESRAARARRFDPVGQTLVILVLGGTVFSIIESRQLGWTSPVILGLLAVTALGATGILCYEPCRADPLLELRLFRSVPFSSAILMALFALCAFSAFLFVTTQYLQDIRGLSAPAAGLCLLPVGALVVTLSPLTGRLIGTRGPRLPLLTAGSALTLAGAVSLRLGPATPLPAMLATYLLFGVFIGTVNPPITNTAVSGMPRSMTGVATSLASAGRQTGTTLGVAVSGTIVGSALPSGATAFTDAERGVWWLVVGLGLGIVALCLLSTGQWAVSTAARAAESFEEVDYGVAATLSRPTPAPADSPPPAPKGNEEPSVAQSARSIERARVHRQSRSAPTGRCPGR</sequence>
<dbReference type="Proteomes" id="UP000466345">
    <property type="component" value="Unassembled WGS sequence"/>
</dbReference>
<dbReference type="Gene3D" id="1.20.1250.20">
    <property type="entry name" value="MFS general substrate transporter like domains"/>
    <property type="match status" value="1"/>
</dbReference>
<feature type="transmembrane region" description="Helical" evidence="10">
    <location>
        <begin position="12"/>
        <end position="34"/>
    </location>
</feature>
<feature type="transmembrane region" description="Helical" evidence="10">
    <location>
        <begin position="268"/>
        <end position="291"/>
    </location>
</feature>
<dbReference type="RefSeq" id="WP_153450190.1">
    <property type="nucleotide sequence ID" value="NZ_WEGJ01000002.1"/>
</dbReference>
<dbReference type="AlphaFoldDB" id="A0A7K0CBS3"/>
<dbReference type="OrthoDB" id="9781469at2"/>
<feature type="transmembrane region" description="Helical" evidence="10">
    <location>
        <begin position="140"/>
        <end position="163"/>
    </location>
</feature>
<evidence type="ECO:0000256" key="8">
    <source>
        <dbReference type="ARBA" id="ARBA00023251"/>
    </source>
</evidence>
<feature type="transmembrane region" description="Helical" evidence="10">
    <location>
        <begin position="356"/>
        <end position="377"/>
    </location>
</feature>
<evidence type="ECO:0000256" key="6">
    <source>
        <dbReference type="ARBA" id="ARBA00022989"/>
    </source>
</evidence>
<dbReference type="NCBIfam" id="TIGR00711">
    <property type="entry name" value="efflux_EmrB"/>
    <property type="match status" value="1"/>
</dbReference>
<feature type="transmembrane region" description="Helical" evidence="10">
    <location>
        <begin position="54"/>
        <end position="70"/>
    </location>
</feature>
<protein>
    <submittedName>
        <fullName evidence="12">Multidrug resistance protein Stp</fullName>
    </submittedName>
</protein>
<dbReference type="InterPro" id="IPR011701">
    <property type="entry name" value="MFS"/>
</dbReference>
<keyword evidence="13" id="KW-1185">Reference proteome</keyword>
<feature type="region of interest" description="Disordered" evidence="9">
    <location>
        <begin position="479"/>
        <end position="529"/>
    </location>
</feature>
<reference evidence="12 13" key="1">
    <citation type="submission" date="2019-10" db="EMBL/GenBank/DDBJ databases">
        <title>Streptomyces smaragdinus sp. nov. and Streptomyces fabii sp. nov., isolated from the gut of fungus growing-termite Macrotermes natalensis.</title>
        <authorList>
            <person name="Schwitalla J."/>
            <person name="Benndorf R."/>
            <person name="Martin K."/>
            <person name="De Beer W."/>
            <person name="Kaster A.-K."/>
            <person name="Vollmers J."/>
            <person name="Poulsen M."/>
            <person name="Beemelmanns C."/>
        </authorList>
    </citation>
    <scope>NUCLEOTIDE SEQUENCE [LARGE SCALE GENOMIC DNA]</scope>
    <source>
        <strain evidence="12 13">RB5</strain>
    </source>
</reference>
<dbReference type="PANTHER" id="PTHR42718:SF9">
    <property type="entry name" value="MAJOR FACILITATOR SUPERFAMILY MULTIDRUG TRANSPORTER MFSC"/>
    <property type="match status" value="1"/>
</dbReference>
<keyword evidence="5 10" id="KW-0812">Transmembrane</keyword>
<evidence type="ECO:0000256" key="9">
    <source>
        <dbReference type="SAM" id="MobiDB-lite"/>
    </source>
</evidence>
<evidence type="ECO:0000256" key="4">
    <source>
        <dbReference type="ARBA" id="ARBA00022475"/>
    </source>
</evidence>
<evidence type="ECO:0000313" key="12">
    <source>
        <dbReference type="EMBL" id="MQY10889.1"/>
    </source>
</evidence>
<gene>
    <name evidence="12" type="primary">stp_4</name>
    <name evidence="12" type="ORF">SRB5_10020</name>
</gene>
<evidence type="ECO:0000256" key="10">
    <source>
        <dbReference type="SAM" id="Phobius"/>
    </source>
</evidence>
<feature type="transmembrane region" description="Helical" evidence="10">
    <location>
        <begin position="224"/>
        <end position="247"/>
    </location>
</feature>
<dbReference type="SUPFAM" id="SSF103473">
    <property type="entry name" value="MFS general substrate transporter"/>
    <property type="match status" value="1"/>
</dbReference>
<keyword evidence="8" id="KW-0046">Antibiotic resistance</keyword>
<dbReference type="Pfam" id="PF07690">
    <property type="entry name" value="MFS_1"/>
    <property type="match status" value="1"/>
</dbReference>
<dbReference type="PANTHER" id="PTHR42718">
    <property type="entry name" value="MAJOR FACILITATOR SUPERFAMILY MULTIDRUG TRANSPORTER MFSC"/>
    <property type="match status" value="1"/>
</dbReference>
<feature type="transmembrane region" description="Helical" evidence="10">
    <location>
        <begin position="407"/>
        <end position="427"/>
    </location>
</feature>
<dbReference type="InterPro" id="IPR004638">
    <property type="entry name" value="EmrB-like"/>
</dbReference>
<feature type="transmembrane region" description="Helical" evidence="10">
    <location>
        <begin position="297"/>
        <end position="319"/>
    </location>
</feature>
<proteinExistence type="inferred from homology"/>
<comment type="subcellular location">
    <subcellularLocation>
        <location evidence="1">Cell membrane</location>
        <topology evidence="1">Multi-pass membrane protein</topology>
    </subcellularLocation>
</comment>
<dbReference type="GO" id="GO:0005886">
    <property type="term" value="C:plasma membrane"/>
    <property type="evidence" value="ECO:0007669"/>
    <property type="project" value="UniProtKB-SubCell"/>
</dbReference>
<feature type="compositionally biased region" description="Pro residues" evidence="9">
    <location>
        <begin position="483"/>
        <end position="494"/>
    </location>
</feature>
<comment type="similarity">
    <text evidence="2">Belongs to the major facilitator superfamily. EmrB family.</text>
</comment>
<feature type="domain" description="Major facilitator superfamily (MFS) profile" evidence="11">
    <location>
        <begin position="12"/>
        <end position="457"/>
    </location>
</feature>
<feature type="transmembrane region" description="Helical" evidence="10">
    <location>
        <begin position="331"/>
        <end position="350"/>
    </location>
</feature>
<dbReference type="InterPro" id="IPR020846">
    <property type="entry name" value="MFS_dom"/>
</dbReference>